<proteinExistence type="predicted"/>
<accession>A0ABY1PJL5</accession>
<organism evidence="1 2">
    <name type="scientific">Roseibium denhamense</name>
    <dbReference type="NCBI Taxonomy" id="76305"/>
    <lineage>
        <taxon>Bacteria</taxon>
        <taxon>Pseudomonadati</taxon>
        <taxon>Pseudomonadota</taxon>
        <taxon>Alphaproteobacteria</taxon>
        <taxon>Hyphomicrobiales</taxon>
        <taxon>Stappiaceae</taxon>
        <taxon>Roseibium</taxon>
    </lineage>
</organism>
<gene>
    <name evidence="1" type="ORF">SAMN06265374_4090</name>
</gene>
<sequence>MAARHCTVLMGDIIKSEELPRQDLYSKFNKAVRDANQQFAAKLASPLTITLGDEFQGLLDNPGDAFEIANTMRLDLLFSGIACRFVVGQSVLQTPVNKEAAWNMLGDGLAGARARLNEKQDTNAYRFTLLKAEADARMTATQDLLEAMGGVLTEMELAWTAAQMKTLKCWREKNADVEATAAELKVAQRTVYKSVERAEWDAYNNRLTALRGYLSTALTE</sequence>
<evidence type="ECO:0000313" key="1">
    <source>
        <dbReference type="EMBL" id="SMP35742.1"/>
    </source>
</evidence>
<comment type="caution">
    <text evidence="1">The sequence shown here is derived from an EMBL/GenBank/DDBJ whole genome shotgun (WGS) entry which is preliminary data.</text>
</comment>
<protein>
    <submittedName>
        <fullName evidence="1">SatD family (SatD)</fullName>
    </submittedName>
</protein>
<dbReference type="Pfam" id="PF16264">
    <property type="entry name" value="SatD"/>
    <property type="match status" value="1"/>
</dbReference>
<dbReference type="Proteomes" id="UP001157914">
    <property type="component" value="Unassembled WGS sequence"/>
</dbReference>
<dbReference type="InterPro" id="IPR032580">
    <property type="entry name" value="SatD"/>
</dbReference>
<dbReference type="EMBL" id="FXTT01000006">
    <property type="protein sequence ID" value="SMP35742.1"/>
    <property type="molecule type" value="Genomic_DNA"/>
</dbReference>
<dbReference type="RefSeq" id="WP_155191093.1">
    <property type="nucleotide sequence ID" value="NZ_BAAAEA010000002.1"/>
</dbReference>
<name>A0ABY1PJL5_9HYPH</name>
<evidence type="ECO:0000313" key="2">
    <source>
        <dbReference type="Proteomes" id="UP001157914"/>
    </source>
</evidence>
<reference evidence="1 2" key="1">
    <citation type="submission" date="2017-05" db="EMBL/GenBank/DDBJ databases">
        <authorList>
            <person name="Varghese N."/>
            <person name="Submissions S."/>
        </authorList>
    </citation>
    <scope>NUCLEOTIDE SEQUENCE [LARGE SCALE GENOMIC DNA]</scope>
    <source>
        <strain evidence="1 2">DSM 15949</strain>
    </source>
</reference>
<keyword evidence="2" id="KW-1185">Reference proteome</keyword>